<evidence type="ECO:0000256" key="1">
    <source>
        <dbReference type="SAM" id="MobiDB-lite"/>
    </source>
</evidence>
<gene>
    <name evidence="2" type="ORF">EJB05_52266</name>
</gene>
<evidence type="ECO:0000313" key="3">
    <source>
        <dbReference type="Proteomes" id="UP000324897"/>
    </source>
</evidence>
<dbReference type="EMBL" id="RWGY01000346">
    <property type="protein sequence ID" value="TVU02241.1"/>
    <property type="molecule type" value="Genomic_DNA"/>
</dbReference>
<feature type="compositionally biased region" description="Basic and acidic residues" evidence="1">
    <location>
        <begin position="17"/>
        <end position="31"/>
    </location>
</feature>
<sequence>MERNPIYSPSSTSAGIDFDHHSASDGADTSKHGISHTVAMLPTINIRAHVPDTLDVADPNYSEWRMFFESVLGKFGLTDHVLVATPLLDCNSN</sequence>
<feature type="non-terminal residue" evidence="2">
    <location>
        <position position="1"/>
    </location>
</feature>
<reference evidence="2 3" key="1">
    <citation type="journal article" date="2019" name="Sci. Rep.">
        <title>A high-quality genome of Eragrostis curvula grass provides insights into Poaceae evolution and supports new strategies to enhance forage quality.</title>
        <authorList>
            <person name="Carballo J."/>
            <person name="Santos B.A.C.M."/>
            <person name="Zappacosta D."/>
            <person name="Garbus I."/>
            <person name="Selva J.P."/>
            <person name="Gallo C.A."/>
            <person name="Diaz A."/>
            <person name="Albertini E."/>
            <person name="Caccamo M."/>
            <person name="Echenique V."/>
        </authorList>
    </citation>
    <scope>NUCLEOTIDE SEQUENCE [LARGE SCALE GENOMIC DNA]</scope>
    <source>
        <strain evidence="3">cv. Victoria</strain>
        <tissue evidence="2">Leaf</tissue>
    </source>
</reference>
<organism evidence="2 3">
    <name type="scientific">Eragrostis curvula</name>
    <name type="common">weeping love grass</name>
    <dbReference type="NCBI Taxonomy" id="38414"/>
    <lineage>
        <taxon>Eukaryota</taxon>
        <taxon>Viridiplantae</taxon>
        <taxon>Streptophyta</taxon>
        <taxon>Embryophyta</taxon>
        <taxon>Tracheophyta</taxon>
        <taxon>Spermatophyta</taxon>
        <taxon>Magnoliopsida</taxon>
        <taxon>Liliopsida</taxon>
        <taxon>Poales</taxon>
        <taxon>Poaceae</taxon>
        <taxon>PACMAD clade</taxon>
        <taxon>Chloridoideae</taxon>
        <taxon>Eragrostideae</taxon>
        <taxon>Eragrostidinae</taxon>
        <taxon>Eragrostis</taxon>
    </lineage>
</organism>
<dbReference type="Proteomes" id="UP000324897">
    <property type="component" value="Unassembled WGS sequence"/>
</dbReference>
<dbReference type="Gramene" id="TVU02241">
    <property type="protein sequence ID" value="TVU02241"/>
    <property type="gene ID" value="EJB05_52266"/>
</dbReference>
<proteinExistence type="predicted"/>
<keyword evidence="3" id="KW-1185">Reference proteome</keyword>
<name>A0A5J9ST92_9POAL</name>
<accession>A0A5J9ST92</accession>
<dbReference type="OrthoDB" id="683612at2759"/>
<feature type="region of interest" description="Disordered" evidence="1">
    <location>
        <begin position="1"/>
        <end position="32"/>
    </location>
</feature>
<comment type="caution">
    <text evidence="2">The sequence shown here is derived from an EMBL/GenBank/DDBJ whole genome shotgun (WGS) entry which is preliminary data.</text>
</comment>
<dbReference type="AlphaFoldDB" id="A0A5J9ST92"/>
<evidence type="ECO:0000313" key="2">
    <source>
        <dbReference type="EMBL" id="TVU02241.1"/>
    </source>
</evidence>
<protein>
    <submittedName>
        <fullName evidence="2">Uncharacterized protein</fullName>
    </submittedName>
</protein>